<keyword evidence="3" id="KW-0547">Nucleotide-binding</keyword>
<proteinExistence type="inferred from homology"/>
<keyword evidence="5" id="KW-0067">ATP-binding</keyword>
<keyword evidence="9" id="KW-1185">Reference proteome</keyword>
<dbReference type="PROSITE" id="PS00583">
    <property type="entry name" value="PFKB_KINASES_1"/>
    <property type="match status" value="1"/>
</dbReference>
<evidence type="ECO:0000313" key="8">
    <source>
        <dbReference type="EMBL" id="MBC5783476.1"/>
    </source>
</evidence>
<dbReference type="Gene3D" id="3.40.1190.20">
    <property type="match status" value="1"/>
</dbReference>
<dbReference type="CDD" id="cd01164">
    <property type="entry name" value="FruK_PfkB_like"/>
    <property type="match status" value="1"/>
</dbReference>
<dbReference type="GO" id="GO:0003872">
    <property type="term" value="F:6-phosphofructokinase activity"/>
    <property type="evidence" value="ECO:0007669"/>
    <property type="project" value="TreeGrafter"/>
</dbReference>
<dbReference type="RefSeq" id="WP_187076229.1">
    <property type="nucleotide sequence ID" value="NZ_JACORT010000004.1"/>
</dbReference>
<evidence type="ECO:0000256" key="2">
    <source>
        <dbReference type="ARBA" id="ARBA00022679"/>
    </source>
</evidence>
<protein>
    <recommendedName>
        <fullName evidence="6">Phosphofructokinase</fullName>
    </recommendedName>
</protein>
<dbReference type="SUPFAM" id="SSF53613">
    <property type="entry name" value="Ribokinase-like"/>
    <property type="match status" value="1"/>
</dbReference>
<gene>
    <name evidence="8" type="ORF">H8N03_11020</name>
</gene>
<accession>A0A923SB47</accession>
<evidence type="ECO:0000313" key="9">
    <source>
        <dbReference type="Proteomes" id="UP000608513"/>
    </source>
</evidence>
<dbReference type="InterPro" id="IPR017583">
    <property type="entry name" value="Tagatose/fructose_Pkinase"/>
</dbReference>
<keyword evidence="4" id="KW-0418">Kinase</keyword>
<comment type="caution">
    <text evidence="8">The sequence shown here is derived from an EMBL/GenBank/DDBJ whole genome shotgun (WGS) entry which is preliminary data.</text>
</comment>
<dbReference type="InterPro" id="IPR002173">
    <property type="entry name" value="Carboh/pur_kinase_PfkB_CS"/>
</dbReference>
<keyword evidence="2 6" id="KW-0808">Transferase</keyword>
<dbReference type="GO" id="GO:0005524">
    <property type="term" value="F:ATP binding"/>
    <property type="evidence" value="ECO:0007669"/>
    <property type="project" value="UniProtKB-KW"/>
</dbReference>
<dbReference type="PANTHER" id="PTHR46566:SF2">
    <property type="entry name" value="ATP-DEPENDENT 6-PHOSPHOFRUCTOKINASE ISOZYME 2"/>
    <property type="match status" value="1"/>
</dbReference>
<dbReference type="PANTHER" id="PTHR46566">
    <property type="entry name" value="1-PHOSPHOFRUCTOKINASE-RELATED"/>
    <property type="match status" value="1"/>
</dbReference>
<evidence type="ECO:0000256" key="5">
    <source>
        <dbReference type="ARBA" id="ARBA00022840"/>
    </source>
</evidence>
<dbReference type="InterPro" id="IPR011611">
    <property type="entry name" value="PfkB_dom"/>
</dbReference>
<name>A0A923SB47_9BURK</name>
<evidence type="ECO:0000259" key="7">
    <source>
        <dbReference type="Pfam" id="PF00294"/>
    </source>
</evidence>
<evidence type="ECO:0000256" key="4">
    <source>
        <dbReference type="ARBA" id="ARBA00022777"/>
    </source>
</evidence>
<organism evidence="8 9">
    <name type="scientific">Ramlibacter cellulosilyticus</name>
    <dbReference type="NCBI Taxonomy" id="2764187"/>
    <lineage>
        <taxon>Bacteria</taxon>
        <taxon>Pseudomonadati</taxon>
        <taxon>Pseudomonadota</taxon>
        <taxon>Betaproteobacteria</taxon>
        <taxon>Burkholderiales</taxon>
        <taxon>Comamonadaceae</taxon>
        <taxon>Ramlibacter</taxon>
    </lineage>
</organism>
<comment type="similarity">
    <text evidence="1 6">Belongs to the carbohydrate kinase PfkB family.</text>
</comment>
<dbReference type="PROSITE" id="PS00584">
    <property type="entry name" value="PFKB_KINASES_2"/>
    <property type="match status" value="1"/>
</dbReference>
<reference evidence="8" key="1">
    <citation type="submission" date="2020-08" db="EMBL/GenBank/DDBJ databases">
        <title>Ramlibacter sp. USB13 16S ribosomal RNA gene genome sequencing and assembly.</title>
        <authorList>
            <person name="Kang M."/>
        </authorList>
    </citation>
    <scope>NUCLEOTIDE SEQUENCE</scope>
    <source>
        <strain evidence="8">USB13</strain>
    </source>
</reference>
<feature type="domain" description="Carbohydrate kinase PfkB" evidence="7">
    <location>
        <begin position="27"/>
        <end position="298"/>
    </location>
</feature>
<evidence type="ECO:0000256" key="3">
    <source>
        <dbReference type="ARBA" id="ARBA00022741"/>
    </source>
</evidence>
<dbReference type="GO" id="GO:0005829">
    <property type="term" value="C:cytosol"/>
    <property type="evidence" value="ECO:0007669"/>
    <property type="project" value="TreeGrafter"/>
</dbReference>
<dbReference type="Proteomes" id="UP000608513">
    <property type="component" value="Unassembled WGS sequence"/>
</dbReference>
<dbReference type="FunFam" id="3.40.1190.20:FF:000001">
    <property type="entry name" value="Phosphofructokinase"/>
    <property type="match status" value="1"/>
</dbReference>
<dbReference type="InterPro" id="IPR029056">
    <property type="entry name" value="Ribokinase-like"/>
</dbReference>
<dbReference type="NCBIfam" id="TIGR03168">
    <property type="entry name" value="1-PFK"/>
    <property type="match status" value="1"/>
</dbReference>
<dbReference type="PIRSF" id="PIRSF000535">
    <property type="entry name" value="1PFK/6PFK/LacC"/>
    <property type="match status" value="1"/>
</dbReference>
<evidence type="ECO:0000256" key="1">
    <source>
        <dbReference type="ARBA" id="ARBA00010688"/>
    </source>
</evidence>
<sequence>MADILTLTPNPALDVFTSTARVQPTHKLRCGAPLLHPGGGGINVARVLARLGTGVRALFPSGGVAGQQLCGLLEAEGVAYETLPIAGSTRESFSVREEASGQEYRFVLPGPTLSDAEWQASLDFACLHRPGARLFVASGSLPPGVPDDFYARLARRLAAAGVRLVLDTSGPPLAAALDAGVHLVKPSLRELQELTAQPLATMAQREAACRSLVERGSAGIVALSLGAEGALLVSAQGAWHAPALPVQVVSTIGAGDSFVGGMVFAFARGEDFAAALRHGMAASAAALLSGGTALCQPEDVARLLPQVQVRSLG</sequence>
<dbReference type="EMBL" id="JACORT010000004">
    <property type="protein sequence ID" value="MBC5783476.1"/>
    <property type="molecule type" value="Genomic_DNA"/>
</dbReference>
<dbReference type="AlphaFoldDB" id="A0A923SB47"/>
<evidence type="ECO:0000256" key="6">
    <source>
        <dbReference type="PIRNR" id="PIRNR000535"/>
    </source>
</evidence>
<dbReference type="Pfam" id="PF00294">
    <property type="entry name" value="PfkB"/>
    <property type="match status" value="1"/>
</dbReference>